<organism evidence="5 6">
    <name type="scientific">Smittium culicis</name>
    <dbReference type="NCBI Taxonomy" id="133412"/>
    <lineage>
        <taxon>Eukaryota</taxon>
        <taxon>Fungi</taxon>
        <taxon>Fungi incertae sedis</taxon>
        <taxon>Zoopagomycota</taxon>
        <taxon>Kickxellomycotina</taxon>
        <taxon>Harpellomycetes</taxon>
        <taxon>Harpellales</taxon>
        <taxon>Legeriomycetaceae</taxon>
        <taxon>Smittium</taxon>
    </lineage>
</organism>
<dbReference type="SUPFAM" id="SSF53335">
    <property type="entry name" value="S-adenosyl-L-methionine-dependent methyltransferases"/>
    <property type="match status" value="1"/>
</dbReference>
<evidence type="ECO:0000313" key="5">
    <source>
        <dbReference type="EMBL" id="OMJ30127.1"/>
    </source>
</evidence>
<sequence>MRDNDLAVLPKDNTEYSTKKYWDERYEKGSHDVVFDWFKTYSDIKDLINTYIKKDAKILMLGCGNSSLSEDMYNDGYSEIVNIDFSEVVIDQMKERCSQTTMKWEVMDVLDLKYNSNEFDAIIDKGTMDALMCEKGDVWDPSPQLISVVTREIDGVERKRFLTRDAFELEVLTLGTSFHYFAYICKKKKESGSLDSLE</sequence>
<evidence type="ECO:0000256" key="2">
    <source>
        <dbReference type="ARBA" id="ARBA00022603"/>
    </source>
</evidence>
<evidence type="ECO:0000259" key="4">
    <source>
        <dbReference type="Pfam" id="PF13847"/>
    </source>
</evidence>
<accession>A0A1R1YTC5</accession>
<keyword evidence="2 5" id="KW-0489">Methyltransferase</keyword>
<name>A0A1R1YTC5_9FUNG</name>
<dbReference type="InterPro" id="IPR029063">
    <property type="entry name" value="SAM-dependent_MTases_sf"/>
</dbReference>
<dbReference type="Pfam" id="PF13847">
    <property type="entry name" value="Methyltransf_31"/>
    <property type="match status" value="1"/>
</dbReference>
<dbReference type="InterPro" id="IPR025714">
    <property type="entry name" value="Methyltranfer_dom"/>
</dbReference>
<evidence type="ECO:0000313" key="6">
    <source>
        <dbReference type="Proteomes" id="UP000187429"/>
    </source>
</evidence>
<evidence type="ECO:0000256" key="1">
    <source>
        <dbReference type="ARBA" id="ARBA00008361"/>
    </source>
</evidence>
<dbReference type="EMBL" id="LSSM01000077">
    <property type="protein sequence ID" value="OMJ30127.1"/>
    <property type="molecule type" value="Genomic_DNA"/>
</dbReference>
<proteinExistence type="inferred from homology"/>
<dbReference type="PANTHER" id="PTHR12176">
    <property type="entry name" value="SAM-DEPENDENT METHYLTRANSFERASE SUPERFAMILY PROTEIN"/>
    <property type="match status" value="1"/>
</dbReference>
<dbReference type="AlphaFoldDB" id="A0A1R1YTC5"/>
<comment type="caution">
    <text evidence="5">The sequence shown here is derived from an EMBL/GenBank/DDBJ whole genome shotgun (WGS) entry which is preliminary data.</text>
</comment>
<dbReference type="OrthoDB" id="411785at2759"/>
<dbReference type="GO" id="GO:0008168">
    <property type="term" value="F:methyltransferase activity"/>
    <property type="evidence" value="ECO:0007669"/>
    <property type="project" value="UniProtKB-KW"/>
</dbReference>
<dbReference type="Proteomes" id="UP000187429">
    <property type="component" value="Unassembled WGS sequence"/>
</dbReference>
<keyword evidence="3 5" id="KW-0808">Transferase</keyword>
<gene>
    <name evidence="5" type="ORF">AYI69_g349</name>
</gene>
<feature type="domain" description="Methyltransferase" evidence="4">
    <location>
        <begin position="52"/>
        <end position="133"/>
    </location>
</feature>
<dbReference type="GO" id="GO:0032259">
    <property type="term" value="P:methylation"/>
    <property type="evidence" value="ECO:0007669"/>
    <property type="project" value="UniProtKB-KW"/>
</dbReference>
<protein>
    <submittedName>
        <fullName evidence="5">Methyltransferase-like protein 13</fullName>
    </submittedName>
</protein>
<keyword evidence="6" id="KW-1185">Reference proteome</keyword>
<comment type="similarity">
    <text evidence="1">Belongs to the methyltransferase superfamily.</text>
</comment>
<dbReference type="PANTHER" id="PTHR12176:SF80">
    <property type="entry name" value="EEF1A LYSINE METHYLTRANSFERASE 4"/>
    <property type="match status" value="1"/>
</dbReference>
<reference evidence="6" key="1">
    <citation type="submission" date="2017-01" db="EMBL/GenBank/DDBJ databases">
        <authorList>
            <person name="Wang Y."/>
            <person name="White M."/>
            <person name="Kvist S."/>
            <person name="Moncalvo J.-M."/>
        </authorList>
    </citation>
    <scope>NUCLEOTIDE SEQUENCE [LARGE SCALE GENOMIC DNA]</scope>
    <source>
        <strain evidence="6">ID-206-W2</strain>
    </source>
</reference>
<dbReference type="InterPro" id="IPR051419">
    <property type="entry name" value="Lys/N-term_MeTrsfase_sf"/>
</dbReference>
<evidence type="ECO:0000256" key="3">
    <source>
        <dbReference type="ARBA" id="ARBA00022679"/>
    </source>
</evidence>
<dbReference type="Gene3D" id="3.40.50.150">
    <property type="entry name" value="Vaccinia Virus protein VP39"/>
    <property type="match status" value="1"/>
</dbReference>